<reference evidence="2 3" key="1">
    <citation type="submission" date="2024-10" db="EMBL/GenBank/DDBJ databases">
        <title>The Natural Products Discovery Center: Release of the First 8490 Sequenced Strains for Exploring Actinobacteria Biosynthetic Diversity.</title>
        <authorList>
            <person name="Kalkreuter E."/>
            <person name="Kautsar S.A."/>
            <person name="Yang D."/>
            <person name="Bader C.D."/>
            <person name="Teijaro C.N."/>
            <person name="Fluegel L."/>
            <person name="Davis C.M."/>
            <person name="Simpson J.R."/>
            <person name="Lauterbach L."/>
            <person name="Steele A.D."/>
            <person name="Gui C."/>
            <person name="Meng S."/>
            <person name="Li G."/>
            <person name="Viehrig K."/>
            <person name="Ye F."/>
            <person name="Su P."/>
            <person name="Kiefer A.F."/>
            <person name="Nichols A."/>
            <person name="Cepeda A.J."/>
            <person name="Yan W."/>
            <person name="Fan B."/>
            <person name="Jiang Y."/>
            <person name="Adhikari A."/>
            <person name="Zheng C.-J."/>
            <person name="Schuster L."/>
            <person name="Cowan T.M."/>
            <person name="Smanski M.J."/>
            <person name="Chevrette M.G."/>
            <person name="De Carvalho L.P.S."/>
            <person name="Shen B."/>
        </authorList>
    </citation>
    <scope>NUCLEOTIDE SEQUENCE [LARGE SCALE GENOMIC DNA]</scope>
    <source>
        <strain evidence="2 3">NPDC000087</strain>
    </source>
</reference>
<protein>
    <submittedName>
        <fullName evidence="2">Uncharacterized protein</fullName>
    </submittedName>
</protein>
<sequence length="256" mass="27062">MTTRLNQLLEHVLDGEPVIGDEIDEIFRRADRMRRRRLQALIGSGAAVVAVIAATGYALTVTLMPGADTSAPAPAASYAAARPSAVADPVLALIAPIADAKLRISPRPPERGSGWRQYSVTDSAGRPRGTIEVAVYHVAEDLCFPVLAAPGKCARTEWAPAGVEYVRYDDEKDPDWQVHQTIARHITDGRTVAVMATGERGADDAAGGKPGLTGAQVQKIATDRRLFDAFGSSEDCFGPSSGACPAFKVPVPDGSD</sequence>
<comment type="caution">
    <text evidence="2">The sequence shown here is derived from an EMBL/GenBank/DDBJ whole genome shotgun (WGS) entry which is preliminary data.</text>
</comment>
<dbReference type="EMBL" id="JBIAZU010000004">
    <property type="protein sequence ID" value="MFF5292698.1"/>
    <property type="molecule type" value="Genomic_DNA"/>
</dbReference>
<keyword evidence="1" id="KW-0472">Membrane</keyword>
<keyword evidence="3" id="KW-1185">Reference proteome</keyword>
<proteinExistence type="predicted"/>
<name>A0ABW6WI57_9ACTN</name>
<evidence type="ECO:0000313" key="2">
    <source>
        <dbReference type="EMBL" id="MFF5292698.1"/>
    </source>
</evidence>
<evidence type="ECO:0000313" key="3">
    <source>
        <dbReference type="Proteomes" id="UP001602245"/>
    </source>
</evidence>
<keyword evidence="1" id="KW-0812">Transmembrane</keyword>
<evidence type="ECO:0000256" key="1">
    <source>
        <dbReference type="SAM" id="Phobius"/>
    </source>
</evidence>
<keyword evidence="1" id="KW-1133">Transmembrane helix</keyword>
<feature type="transmembrane region" description="Helical" evidence="1">
    <location>
        <begin position="38"/>
        <end position="59"/>
    </location>
</feature>
<dbReference type="RefSeq" id="WP_020516664.1">
    <property type="nucleotide sequence ID" value="NZ_JBIAZU010000004.1"/>
</dbReference>
<accession>A0ABW6WI57</accession>
<organism evidence="2 3">
    <name type="scientific">Paractinoplanes globisporus</name>
    <dbReference type="NCBI Taxonomy" id="113565"/>
    <lineage>
        <taxon>Bacteria</taxon>
        <taxon>Bacillati</taxon>
        <taxon>Actinomycetota</taxon>
        <taxon>Actinomycetes</taxon>
        <taxon>Micromonosporales</taxon>
        <taxon>Micromonosporaceae</taxon>
        <taxon>Paractinoplanes</taxon>
    </lineage>
</organism>
<gene>
    <name evidence="2" type="ORF">ACFY35_24920</name>
</gene>
<dbReference type="Proteomes" id="UP001602245">
    <property type="component" value="Unassembled WGS sequence"/>
</dbReference>